<sequence>MATKRKKLVVLTGAGISAESGLRTFRDMNGLWEEYNVEDVASPEGWRRDPDLVLRFYNERRRQLKGALPNQGHIGLAELEEHFDTVIITQNVDNLHERAGSTQVIHLHGKLTEVRSTANPNLIYTVDGDVNLGDRCELGSQLRPNIVWFGEAVPAMDIAIDIASEADIFAVVGTSLNVYPAASLYRYAPREAPIFLIDPNDDVTVSAMSNRVEYIHEKASTGVARMKEMLVERYL</sequence>
<dbReference type="InterPro" id="IPR003000">
    <property type="entry name" value="Sirtuin"/>
</dbReference>
<feature type="binding site" evidence="3">
    <location>
        <position position="57"/>
    </location>
    <ligand>
        <name>substrate</name>
    </ligand>
</feature>
<dbReference type="InterPro" id="IPR026590">
    <property type="entry name" value="Ssirtuin_cat_dom"/>
</dbReference>
<dbReference type="GO" id="GO:0070403">
    <property type="term" value="F:NAD+ binding"/>
    <property type="evidence" value="ECO:0007669"/>
    <property type="project" value="UniProtKB-UniRule"/>
</dbReference>
<comment type="catalytic activity">
    <reaction evidence="3">
        <text>N(6)-succinyl-L-lysyl-[protein] + NAD(+) + H2O = 2''-O-succinyl-ADP-D-ribose + nicotinamide + L-lysyl-[protein]</text>
        <dbReference type="Rhea" id="RHEA:47668"/>
        <dbReference type="Rhea" id="RHEA-COMP:9752"/>
        <dbReference type="Rhea" id="RHEA-COMP:11877"/>
        <dbReference type="ChEBI" id="CHEBI:15377"/>
        <dbReference type="ChEBI" id="CHEBI:17154"/>
        <dbReference type="ChEBI" id="CHEBI:29969"/>
        <dbReference type="ChEBI" id="CHEBI:57540"/>
        <dbReference type="ChEBI" id="CHEBI:87830"/>
        <dbReference type="ChEBI" id="CHEBI:87832"/>
    </reaction>
</comment>
<dbReference type="SUPFAM" id="SSF52467">
    <property type="entry name" value="DHS-like NAD/FAD-binding domain"/>
    <property type="match status" value="1"/>
</dbReference>
<dbReference type="Gene3D" id="3.40.50.1220">
    <property type="entry name" value="TPP-binding domain"/>
    <property type="match status" value="1"/>
</dbReference>
<feature type="binding site" evidence="3">
    <location>
        <position position="219"/>
    </location>
    <ligand>
        <name>NAD(+)</name>
        <dbReference type="ChEBI" id="CHEBI:57540"/>
    </ligand>
</feature>
<feature type="domain" description="Deacetylase sirtuin-type" evidence="5">
    <location>
        <begin position="1"/>
        <end position="235"/>
    </location>
</feature>
<feature type="binding site" evidence="3">
    <location>
        <begin position="90"/>
        <end position="93"/>
    </location>
    <ligand>
        <name>NAD(+)</name>
        <dbReference type="ChEBI" id="CHEBI:57540"/>
    </ligand>
</feature>
<gene>
    <name evidence="3" type="primary">cobB</name>
    <name evidence="6" type="ORF">CLV25_10543</name>
</gene>
<comment type="domain">
    <text evidence="3">2 residues (Tyr-57 and Arg-60) present in a large hydrophobic pocket are probably involved in substrate specificity. They are important for desuccinylation activity, but dispensable for deacetylation activity.</text>
</comment>
<keyword evidence="2 3" id="KW-0520">NAD</keyword>
<dbReference type="HAMAP" id="MF_01121">
    <property type="entry name" value="Sirtuin_ClassIII"/>
    <property type="match status" value="1"/>
</dbReference>
<keyword evidence="3" id="KW-0963">Cytoplasm</keyword>
<comment type="similarity">
    <text evidence="3">Belongs to the sirtuin family. Class III subfamily.</text>
</comment>
<comment type="subcellular location">
    <subcellularLocation>
        <location evidence="3">Cytoplasm</location>
    </subcellularLocation>
</comment>
<evidence type="ECO:0000259" key="5">
    <source>
        <dbReference type="PROSITE" id="PS50305"/>
    </source>
</evidence>
<feature type="binding site" evidence="3">
    <location>
        <begin position="173"/>
        <end position="175"/>
    </location>
    <ligand>
        <name>NAD(+)</name>
        <dbReference type="ChEBI" id="CHEBI:57540"/>
    </ligand>
</feature>
<dbReference type="EMBL" id="SLWB01000005">
    <property type="protein sequence ID" value="TCN68841.1"/>
    <property type="molecule type" value="Genomic_DNA"/>
</dbReference>
<dbReference type="GO" id="GO:0005737">
    <property type="term" value="C:cytoplasm"/>
    <property type="evidence" value="ECO:0007669"/>
    <property type="project" value="UniProtKB-SubCell"/>
</dbReference>
<comment type="function">
    <text evidence="3">NAD-dependent lysine deacetylase and desuccinylase that specifically removes acetyl and succinyl groups on target proteins. Modulates the activities of several proteins which are inactive in their acylated form.</text>
</comment>
<dbReference type="InterPro" id="IPR050134">
    <property type="entry name" value="NAD-dep_sirtuin_deacylases"/>
</dbReference>
<comment type="caution">
    <text evidence="6">The sequence shown here is derived from an EMBL/GenBank/DDBJ whole genome shotgun (WGS) entry which is preliminary data.</text>
</comment>
<comment type="catalytic activity">
    <reaction evidence="3">
        <text>N(6)-acetyl-L-lysyl-[protein] + NAD(+) + H2O = 2''-O-acetyl-ADP-D-ribose + nicotinamide + L-lysyl-[protein]</text>
        <dbReference type="Rhea" id="RHEA:43636"/>
        <dbReference type="Rhea" id="RHEA-COMP:9752"/>
        <dbReference type="Rhea" id="RHEA-COMP:10731"/>
        <dbReference type="ChEBI" id="CHEBI:15377"/>
        <dbReference type="ChEBI" id="CHEBI:17154"/>
        <dbReference type="ChEBI" id="CHEBI:29969"/>
        <dbReference type="ChEBI" id="CHEBI:57540"/>
        <dbReference type="ChEBI" id="CHEBI:61930"/>
        <dbReference type="ChEBI" id="CHEBI:83767"/>
        <dbReference type="EC" id="2.3.1.286"/>
    </reaction>
</comment>
<dbReference type="GO" id="GO:0036054">
    <property type="term" value="F:protein-malonyllysine demalonylase activity"/>
    <property type="evidence" value="ECO:0007669"/>
    <property type="project" value="InterPro"/>
</dbReference>
<dbReference type="RefSeq" id="WP_131838865.1">
    <property type="nucleotide sequence ID" value="NZ_SLWB01000005.1"/>
</dbReference>
<feature type="active site" description="Proton acceptor" evidence="3">
    <location>
        <position position="108"/>
    </location>
</feature>
<comment type="caution">
    <text evidence="3 4">Lacks conserved residue(s) required for the propagation of feature annotation.</text>
</comment>
<organism evidence="6 7">
    <name type="scientific">Acetobacteroides hydrogenigenes</name>
    <dbReference type="NCBI Taxonomy" id="979970"/>
    <lineage>
        <taxon>Bacteria</taxon>
        <taxon>Pseudomonadati</taxon>
        <taxon>Bacteroidota</taxon>
        <taxon>Bacteroidia</taxon>
        <taxon>Bacteroidales</taxon>
        <taxon>Rikenellaceae</taxon>
        <taxon>Acetobacteroides</taxon>
    </lineage>
</organism>
<dbReference type="InterPro" id="IPR029035">
    <property type="entry name" value="DHS-like_NAD/FAD-binding_dom"/>
</dbReference>
<reference evidence="6 7" key="1">
    <citation type="submission" date="2019-03" db="EMBL/GenBank/DDBJ databases">
        <title>Genomic Encyclopedia of Archaeal and Bacterial Type Strains, Phase II (KMG-II): from individual species to whole genera.</title>
        <authorList>
            <person name="Goeker M."/>
        </authorList>
    </citation>
    <scope>NUCLEOTIDE SEQUENCE [LARGE SCALE GENOMIC DNA]</scope>
    <source>
        <strain evidence="6 7">RL-C</strain>
    </source>
</reference>
<dbReference type="OrthoDB" id="9800582at2"/>
<dbReference type="PROSITE" id="PS50305">
    <property type="entry name" value="SIRTUIN"/>
    <property type="match status" value="1"/>
</dbReference>
<dbReference type="Proteomes" id="UP000294830">
    <property type="component" value="Unassembled WGS sequence"/>
</dbReference>
<feature type="binding site" evidence="3">
    <location>
        <begin position="13"/>
        <end position="32"/>
    </location>
    <ligand>
        <name>NAD(+)</name>
        <dbReference type="ChEBI" id="CHEBI:57540"/>
    </ligand>
</feature>
<dbReference type="GO" id="GO:0036055">
    <property type="term" value="F:protein-succinyllysine desuccinylase activity"/>
    <property type="evidence" value="ECO:0007669"/>
    <property type="project" value="UniProtKB-UniRule"/>
</dbReference>
<accession>A0A4R2EJW7</accession>
<dbReference type="Gene3D" id="3.30.1600.10">
    <property type="entry name" value="SIR2/SIRT2 'Small Domain"/>
    <property type="match status" value="1"/>
</dbReference>
<evidence type="ECO:0000313" key="7">
    <source>
        <dbReference type="Proteomes" id="UP000294830"/>
    </source>
</evidence>
<feature type="binding site" evidence="3">
    <location>
        <position position="60"/>
    </location>
    <ligand>
        <name>substrate</name>
    </ligand>
</feature>
<dbReference type="PANTHER" id="PTHR11085:SF4">
    <property type="entry name" value="NAD-DEPENDENT PROTEIN DEACYLASE"/>
    <property type="match status" value="1"/>
</dbReference>
<dbReference type="PANTHER" id="PTHR11085">
    <property type="entry name" value="NAD-DEPENDENT PROTEIN DEACYLASE SIRTUIN-5, MITOCHONDRIAL-RELATED"/>
    <property type="match status" value="1"/>
</dbReference>
<keyword evidence="1" id="KW-0808">Transferase</keyword>
<dbReference type="AlphaFoldDB" id="A0A4R2EJW7"/>
<name>A0A4R2EJW7_9BACT</name>
<dbReference type="EC" id="2.3.1.286" evidence="3"/>
<dbReference type="InterPro" id="IPR027546">
    <property type="entry name" value="Sirtuin_class_III"/>
</dbReference>
<evidence type="ECO:0000256" key="1">
    <source>
        <dbReference type="ARBA" id="ARBA00022679"/>
    </source>
</evidence>
<evidence type="ECO:0000256" key="4">
    <source>
        <dbReference type="PROSITE-ProRule" id="PRU00236"/>
    </source>
</evidence>
<dbReference type="Pfam" id="PF02146">
    <property type="entry name" value="SIR2"/>
    <property type="match status" value="1"/>
</dbReference>
<evidence type="ECO:0000256" key="3">
    <source>
        <dbReference type="HAMAP-Rule" id="MF_01121"/>
    </source>
</evidence>
<protein>
    <recommendedName>
        <fullName evidence="3">NAD-dependent protein deacylase</fullName>
        <ecNumber evidence="3">2.3.1.286</ecNumber>
    </recommendedName>
    <alternativeName>
        <fullName evidence="3">Regulatory protein SIR2 homolog</fullName>
    </alternativeName>
</protein>
<evidence type="ECO:0000256" key="2">
    <source>
        <dbReference type="ARBA" id="ARBA00023027"/>
    </source>
</evidence>
<proteinExistence type="inferred from homology"/>
<evidence type="ECO:0000313" key="6">
    <source>
        <dbReference type="EMBL" id="TCN68841.1"/>
    </source>
</evidence>
<dbReference type="GO" id="GO:0017136">
    <property type="term" value="F:histone deacetylase activity, NAD-dependent"/>
    <property type="evidence" value="ECO:0007669"/>
    <property type="project" value="TreeGrafter"/>
</dbReference>
<keyword evidence="7" id="KW-1185">Reference proteome</keyword>
<dbReference type="InterPro" id="IPR026591">
    <property type="entry name" value="Sirtuin_cat_small_dom_sf"/>
</dbReference>
<dbReference type="CDD" id="cd01412">
    <property type="entry name" value="SIRT5_Af1_CobB"/>
    <property type="match status" value="1"/>
</dbReference>